<protein>
    <recommendedName>
        <fullName evidence="1">Zinc finger HIT domain-containing protein</fullName>
    </recommendedName>
</protein>
<evidence type="ECO:0000259" key="1">
    <source>
        <dbReference type="Pfam" id="PF21373"/>
    </source>
</evidence>
<dbReference type="OrthoDB" id="18412at2759"/>
<proteinExistence type="predicted"/>
<dbReference type="EMBL" id="MRZV01000697">
    <property type="protein sequence ID" value="PIK45651.1"/>
    <property type="molecule type" value="Genomic_DNA"/>
</dbReference>
<organism evidence="2 3">
    <name type="scientific">Stichopus japonicus</name>
    <name type="common">Sea cucumber</name>
    <dbReference type="NCBI Taxonomy" id="307972"/>
    <lineage>
        <taxon>Eukaryota</taxon>
        <taxon>Metazoa</taxon>
        <taxon>Echinodermata</taxon>
        <taxon>Eleutherozoa</taxon>
        <taxon>Echinozoa</taxon>
        <taxon>Holothuroidea</taxon>
        <taxon>Aspidochirotacea</taxon>
        <taxon>Aspidochirotida</taxon>
        <taxon>Stichopodidae</taxon>
        <taxon>Apostichopus</taxon>
    </lineage>
</organism>
<keyword evidence="3" id="KW-1185">Reference proteome</keyword>
<sequence length="166" mass="18359">CGLNCYNKLKEDMQSGIIKPTDQLAKGSDVVSTVKAKGTEEGTAATHTASTPGSVAAVTDTWQKYNDEDDRLSKDKLDLLADSDKIKTLLTNPHLRQMLTFIDSSEDKEQGMDSDKIKTLLTNPHLRQMLTFIDSSEDKEQGMENAMKEPIFVEFADACLALVESR</sequence>
<dbReference type="AlphaFoldDB" id="A0A2G8KCD2"/>
<dbReference type="Proteomes" id="UP000230750">
    <property type="component" value="Unassembled WGS sequence"/>
</dbReference>
<gene>
    <name evidence="2" type="ORF">BSL78_17472</name>
</gene>
<evidence type="ECO:0000313" key="2">
    <source>
        <dbReference type="EMBL" id="PIK45651.1"/>
    </source>
</evidence>
<comment type="caution">
    <text evidence="2">The sequence shown here is derived from an EMBL/GenBank/DDBJ whole genome shotgun (WGS) entry which is preliminary data.</text>
</comment>
<accession>A0A2G8KCD2</accession>
<evidence type="ECO:0000313" key="3">
    <source>
        <dbReference type="Proteomes" id="UP000230750"/>
    </source>
</evidence>
<name>A0A2G8KCD2_STIJA</name>
<dbReference type="STRING" id="307972.A0A2G8KCD2"/>
<feature type="domain" description="Zinc finger HIT" evidence="1">
    <location>
        <begin position="76"/>
        <end position="112"/>
    </location>
</feature>
<feature type="domain" description="Zinc finger HIT" evidence="1">
    <location>
        <begin position="113"/>
        <end position="163"/>
    </location>
</feature>
<reference evidence="2 3" key="1">
    <citation type="journal article" date="2017" name="PLoS Biol.">
        <title>The sea cucumber genome provides insights into morphological evolution and visceral regeneration.</title>
        <authorList>
            <person name="Zhang X."/>
            <person name="Sun L."/>
            <person name="Yuan J."/>
            <person name="Sun Y."/>
            <person name="Gao Y."/>
            <person name="Zhang L."/>
            <person name="Li S."/>
            <person name="Dai H."/>
            <person name="Hamel J.F."/>
            <person name="Liu C."/>
            <person name="Yu Y."/>
            <person name="Liu S."/>
            <person name="Lin W."/>
            <person name="Guo K."/>
            <person name="Jin S."/>
            <person name="Xu P."/>
            <person name="Storey K.B."/>
            <person name="Huan P."/>
            <person name="Zhang T."/>
            <person name="Zhou Y."/>
            <person name="Zhang J."/>
            <person name="Lin C."/>
            <person name="Li X."/>
            <person name="Xing L."/>
            <person name="Huo D."/>
            <person name="Sun M."/>
            <person name="Wang L."/>
            <person name="Mercier A."/>
            <person name="Li F."/>
            <person name="Yang H."/>
            <person name="Xiang J."/>
        </authorList>
    </citation>
    <scope>NUCLEOTIDE SEQUENCE [LARGE SCALE GENOMIC DNA]</scope>
    <source>
        <strain evidence="2">Shaxun</strain>
        <tissue evidence="2">Muscle</tissue>
    </source>
</reference>
<feature type="non-terminal residue" evidence="2">
    <location>
        <position position="1"/>
    </location>
</feature>
<dbReference type="InterPro" id="IPR048371">
    <property type="entry name" value="ZNHIT3_C"/>
</dbReference>
<dbReference type="Pfam" id="PF21373">
    <property type="entry name" value="ZNHIT3_C"/>
    <property type="match status" value="2"/>
</dbReference>